<dbReference type="EMBL" id="SNRW01031926">
    <property type="protein sequence ID" value="KAA6357090.1"/>
    <property type="molecule type" value="Genomic_DNA"/>
</dbReference>
<dbReference type="AlphaFoldDB" id="A0A5J4TH95"/>
<reference evidence="2 3" key="1">
    <citation type="submission" date="2019-03" db="EMBL/GenBank/DDBJ databases">
        <title>Single cell metagenomics reveals metabolic interactions within the superorganism composed of flagellate Streblomastix strix and complex community of Bacteroidetes bacteria on its surface.</title>
        <authorList>
            <person name="Treitli S.C."/>
            <person name="Kolisko M."/>
            <person name="Husnik F."/>
            <person name="Keeling P."/>
            <person name="Hampl V."/>
        </authorList>
    </citation>
    <scope>NUCLEOTIDE SEQUENCE [LARGE SCALE GENOMIC DNA]</scope>
    <source>
        <strain evidence="2">ST1C</strain>
    </source>
</reference>
<feature type="non-terminal residue" evidence="2">
    <location>
        <position position="1"/>
    </location>
</feature>
<name>A0A5J4TH95_9EUKA</name>
<gene>
    <name evidence="2" type="ORF">EZS28_047382</name>
</gene>
<dbReference type="Proteomes" id="UP000324800">
    <property type="component" value="Unassembled WGS sequence"/>
</dbReference>
<comment type="caution">
    <text evidence="2">The sequence shown here is derived from an EMBL/GenBank/DDBJ whole genome shotgun (WGS) entry which is preliminary data.</text>
</comment>
<sequence>RDITTKHIRPPPTPTSGLQPS</sequence>
<proteinExistence type="predicted"/>
<protein>
    <submittedName>
        <fullName evidence="2">Uncharacterized protein</fullName>
    </submittedName>
</protein>
<evidence type="ECO:0000256" key="1">
    <source>
        <dbReference type="SAM" id="MobiDB-lite"/>
    </source>
</evidence>
<evidence type="ECO:0000313" key="2">
    <source>
        <dbReference type="EMBL" id="KAA6357090.1"/>
    </source>
</evidence>
<evidence type="ECO:0000313" key="3">
    <source>
        <dbReference type="Proteomes" id="UP000324800"/>
    </source>
</evidence>
<organism evidence="2 3">
    <name type="scientific">Streblomastix strix</name>
    <dbReference type="NCBI Taxonomy" id="222440"/>
    <lineage>
        <taxon>Eukaryota</taxon>
        <taxon>Metamonada</taxon>
        <taxon>Preaxostyla</taxon>
        <taxon>Oxymonadida</taxon>
        <taxon>Streblomastigidae</taxon>
        <taxon>Streblomastix</taxon>
    </lineage>
</organism>
<accession>A0A5J4TH95</accession>
<feature type="region of interest" description="Disordered" evidence="1">
    <location>
        <begin position="1"/>
        <end position="21"/>
    </location>
</feature>